<evidence type="ECO:0000313" key="1">
    <source>
        <dbReference type="EMBL" id="SDF86376.1"/>
    </source>
</evidence>
<reference evidence="1 2" key="1">
    <citation type="submission" date="2016-10" db="EMBL/GenBank/DDBJ databases">
        <authorList>
            <person name="de Groot N.N."/>
        </authorList>
    </citation>
    <scope>NUCLEOTIDE SEQUENCE [LARGE SCALE GENOMIC DNA]</scope>
    <source>
        <strain evidence="1 2">ATCC BAA-466</strain>
    </source>
</reference>
<proteinExistence type="predicted"/>
<dbReference type="Gene3D" id="1.10.287.1890">
    <property type="match status" value="1"/>
</dbReference>
<dbReference type="EMBL" id="FNCK01000001">
    <property type="protein sequence ID" value="SDF86376.1"/>
    <property type="molecule type" value="Genomic_DNA"/>
</dbReference>
<name>A0A1G7PJ99_9LACT</name>
<keyword evidence="1" id="KW-0489">Methyltransferase</keyword>
<protein>
    <submittedName>
        <fullName evidence="1">tRNA (Adenine22-N1)-methyltransferase</fullName>
    </submittedName>
</protein>
<sequence>MNTERLSKRLDQVAQYIVKYGQKPIRLADIGSDHAYLPCNLLKNHQIEYAVAGEVVAGPYHSALKQVRANQLDEQVTVRLADGFEAVEASDAINFAAVCGMGGGLIVSILEAGYQANKLPDRIVLQPNTAVAKVRAWLHEHNYHILNEKFIEERGQFYEVLMAQLKSEKANYTSQEIMFGPVHIVKRGPVFEDYWQNELHHHYFILSQLEDGLDPAEMAEDRKTKIECIQAEIDKIEEVIPYDRPFL</sequence>
<gene>
    <name evidence="1" type="ORF">SAMN05421791_101276</name>
</gene>
<keyword evidence="2" id="KW-1185">Reference proteome</keyword>
<dbReference type="Gene3D" id="3.40.50.150">
    <property type="entry name" value="Vaccinia Virus protein VP39"/>
    <property type="match status" value="1"/>
</dbReference>
<organism evidence="1 2">
    <name type="scientific">Facklamia miroungae</name>
    <dbReference type="NCBI Taxonomy" id="120956"/>
    <lineage>
        <taxon>Bacteria</taxon>
        <taxon>Bacillati</taxon>
        <taxon>Bacillota</taxon>
        <taxon>Bacilli</taxon>
        <taxon>Lactobacillales</taxon>
        <taxon>Aerococcaceae</taxon>
        <taxon>Facklamia</taxon>
    </lineage>
</organism>
<dbReference type="PIRSF" id="PIRSF018637">
    <property type="entry name" value="TrmK"/>
    <property type="match status" value="1"/>
</dbReference>
<dbReference type="InterPro" id="IPR029063">
    <property type="entry name" value="SAM-dependent_MTases_sf"/>
</dbReference>
<dbReference type="STRING" id="120956.SAMN05421791_101276"/>
<dbReference type="PANTHER" id="PTHR38451:SF1">
    <property type="entry name" value="TRNA (ADENINE(22)-N(1))-METHYLTRANSFERASE"/>
    <property type="match status" value="1"/>
</dbReference>
<dbReference type="RefSeq" id="WP_168427128.1">
    <property type="nucleotide sequence ID" value="NZ_FNCK01000001.1"/>
</dbReference>
<accession>A0A1G7PJ99</accession>
<dbReference type="GO" id="GO:0160105">
    <property type="term" value="F:tRNA (adenine(22)-N1)-methyltransferase activity"/>
    <property type="evidence" value="ECO:0007669"/>
    <property type="project" value="InterPro"/>
</dbReference>
<dbReference type="AlphaFoldDB" id="A0A1G7PJ99"/>
<dbReference type="PANTHER" id="PTHR38451">
    <property type="entry name" value="TRNA (ADENINE(22)-N(1))-METHYLTRANSFERASE"/>
    <property type="match status" value="1"/>
</dbReference>
<evidence type="ECO:0000313" key="2">
    <source>
        <dbReference type="Proteomes" id="UP000199708"/>
    </source>
</evidence>
<dbReference type="GO" id="GO:0032259">
    <property type="term" value="P:methylation"/>
    <property type="evidence" value="ECO:0007669"/>
    <property type="project" value="UniProtKB-KW"/>
</dbReference>
<keyword evidence="1" id="KW-0808">Transferase</keyword>
<dbReference type="Pfam" id="PF04816">
    <property type="entry name" value="TrmK"/>
    <property type="match status" value="1"/>
</dbReference>
<dbReference type="Proteomes" id="UP000199708">
    <property type="component" value="Unassembled WGS sequence"/>
</dbReference>
<dbReference type="InterPro" id="IPR006901">
    <property type="entry name" value="TrmK"/>
</dbReference>